<feature type="transmembrane region" description="Helical" evidence="9">
    <location>
        <begin position="257"/>
        <end position="281"/>
    </location>
</feature>
<dbReference type="Proteomes" id="UP000460272">
    <property type="component" value="Unassembled WGS sequence"/>
</dbReference>
<evidence type="ECO:0000256" key="7">
    <source>
        <dbReference type="ARBA" id="ARBA00023136"/>
    </source>
</evidence>
<dbReference type="RefSeq" id="WP_145858941.1">
    <property type="nucleotide sequence ID" value="NZ_RPFW01000006.1"/>
</dbReference>
<proteinExistence type="inferred from homology"/>
<dbReference type="EMBL" id="RPFW01000006">
    <property type="protein sequence ID" value="TVZ01965.1"/>
    <property type="molecule type" value="Genomic_DNA"/>
</dbReference>
<feature type="transmembrane region" description="Helical" evidence="9">
    <location>
        <begin position="99"/>
        <end position="118"/>
    </location>
</feature>
<dbReference type="AlphaFoldDB" id="A0A6P2BV13"/>
<evidence type="ECO:0000256" key="1">
    <source>
        <dbReference type="ARBA" id="ARBA00004651"/>
    </source>
</evidence>
<comment type="caution">
    <text evidence="10">The sequence shown here is derived from an EMBL/GenBank/DDBJ whole genome shotgun (WGS) entry which is preliminary data.</text>
</comment>
<name>A0A6P2BV13_9ACTN</name>
<feature type="transmembrane region" description="Helical" evidence="9">
    <location>
        <begin position="139"/>
        <end position="163"/>
    </location>
</feature>
<sequence>MHTFLQALILGILTGGVYALMSTGQTLVFGVMRVVNVAQGMLVILSAYLSYTVHQKLGIDPFLTLVIVIPVMFAVGVGIQLAFIRPVKRNRTEAGFEQTLLIMFALAVGIEGILDLVYSSEYRSITTSYANSSWTVGGYTLSVVRVLAFALAVVLLGALWLVLNKTGFGRAVRATVQNPTSARLLGVDTERIGALGMGLGISLAGASGAVFGLIYPFNANSSYDLVSRLLSIIVLGGLGSVIGAVVGSLALGVAEAVVAATVSPVWAPFTFLVVLMVVLLVRPQGIFGVVERGAL</sequence>
<keyword evidence="4 9" id="KW-0812">Transmembrane</keyword>
<dbReference type="InterPro" id="IPR052157">
    <property type="entry name" value="BCAA_transport_permease"/>
</dbReference>
<dbReference type="PANTHER" id="PTHR11795">
    <property type="entry name" value="BRANCHED-CHAIN AMINO ACID TRANSPORT SYSTEM PERMEASE PROTEIN LIVH"/>
    <property type="match status" value="1"/>
</dbReference>
<evidence type="ECO:0000256" key="5">
    <source>
        <dbReference type="ARBA" id="ARBA00022970"/>
    </source>
</evidence>
<dbReference type="GO" id="GO:0006865">
    <property type="term" value="P:amino acid transport"/>
    <property type="evidence" value="ECO:0007669"/>
    <property type="project" value="UniProtKB-KW"/>
</dbReference>
<keyword evidence="2" id="KW-0813">Transport</keyword>
<evidence type="ECO:0000256" key="9">
    <source>
        <dbReference type="SAM" id="Phobius"/>
    </source>
</evidence>
<keyword evidence="5" id="KW-0029">Amino-acid transport</keyword>
<keyword evidence="7 9" id="KW-0472">Membrane</keyword>
<dbReference type="PANTHER" id="PTHR11795:SF445">
    <property type="entry name" value="AMINO ACID ABC TRANSPORTER PERMEASE PROTEIN"/>
    <property type="match status" value="1"/>
</dbReference>
<evidence type="ECO:0000256" key="8">
    <source>
        <dbReference type="ARBA" id="ARBA00037998"/>
    </source>
</evidence>
<evidence type="ECO:0000256" key="4">
    <source>
        <dbReference type="ARBA" id="ARBA00022692"/>
    </source>
</evidence>
<keyword evidence="3" id="KW-1003">Cell membrane</keyword>
<dbReference type="Pfam" id="PF02653">
    <property type="entry name" value="BPD_transp_2"/>
    <property type="match status" value="1"/>
</dbReference>
<evidence type="ECO:0000313" key="10">
    <source>
        <dbReference type="EMBL" id="TVZ01965.1"/>
    </source>
</evidence>
<organism evidence="10 11">
    <name type="scientific">Trebonia kvetii</name>
    <dbReference type="NCBI Taxonomy" id="2480626"/>
    <lineage>
        <taxon>Bacteria</taxon>
        <taxon>Bacillati</taxon>
        <taxon>Actinomycetota</taxon>
        <taxon>Actinomycetes</taxon>
        <taxon>Streptosporangiales</taxon>
        <taxon>Treboniaceae</taxon>
        <taxon>Trebonia</taxon>
    </lineage>
</organism>
<feature type="transmembrane region" description="Helical" evidence="9">
    <location>
        <begin position="62"/>
        <end position="84"/>
    </location>
</feature>
<evidence type="ECO:0000256" key="2">
    <source>
        <dbReference type="ARBA" id="ARBA00022448"/>
    </source>
</evidence>
<feature type="transmembrane region" description="Helical" evidence="9">
    <location>
        <begin position="192"/>
        <end position="217"/>
    </location>
</feature>
<feature type="transmembrane region" description="Helical" evidence="9">
    <location>
        <begin position="229"/>
        <end position="251"/>
    </location>
</feature>
<gene>
    <name evidence="10" type="ORF">EAS64_31535</name>
</gene>
<evidence type="ECO:0000256" key="3">
    <source>
        <dbReference type="ARBA" id="ARBA00022475"/>
    </source>
</evidence>
<dbReference type="GO" id="GO:0022857">
    <property type="term" value="F:transmembrane transporter activity"/>
    <property type="evidence" value="ECO:0007669"/>
    <property type="project" value="InterPro"/>
</dbReference>
<dbReference type="GO" id="GO:0005886">
    <property type="term" value="C:plasma membrane"/>
    <property type="evidence" value="ECO:0007669"/>
    <property type="project" value="UniProtKB-SubCell"/>
</dbReference>
<keyword evidence="11" id="KW-1185">Reference proteome</keyword>
<evidence type="ECO:0000313" key="11">
    <source>
        <dbReference type="Proteomes" id="UP000460272"/>
    </source>
</evidence>
<dbReference type="OrthoDB" id="9807115at2"/>
<comment type="subcellular location">
    <subcellularLocation>
        <location evidence="1">Cell membrane</location>
        <topology evidence="1">Multi-pass membrane protein</topology>
    </subcellularLocation>
</comment>
<dbReference type="InterPro" id="IPR001851">
    <property type="entry name" value="ABC_transp_permease"/>
</dbReference>
<reference evidence="10 11" key="1">
    <citation type="submission" date="2018-11" db="EMBL/GenBank/DDBJ databases">
        <title>Trebonia kvetii gen.nov., sp.nov., a novel acidophilic actinobacterium, and proposal of the new actinobacterial family Treboniaceae fam. nov.</title>
        <authorList>
            <person name="Rapoport D."/>
            <person name="Sagova-Mareckova M."/>
            <person name="Sedlacek I."/>
            <person name="Provaznik J."/>
            <person name="Kralova S."/>
            <person name="Pavlinic D."/>
            <person name="Benes V."/>
            <person name="Kopecky J."/>
        </authorList>
    </citation>
    <scope>NUCLEOTIDE SEQUENCE [LARGE SCALE GENOMIC DNA]</scope>
    <source>
        <strain evidence="10 11">15Tr583</strain>
    </source>
</reference>
<comment type="similarity">
    <text evidence="8">Belongs to the binding-protein-dependent transport system permease family. LivHM subfamily.</text>
</comment>
<protein>
    <submittedName>
        <fullName evidence="10">Branched-chain amino acid ABC transporter permease</fullName>
    </submittedName>
</protein>
<keyword evidence="6 9" id="KW-1133">Transmembrane helix</keyword>
<accession>A0A6P2BV13</accession>
<dbReference type="CDD" id="cd06582">
    <property type="entry name" value="TM_PBP1_LivH_like"/>
    <property type="match status" value="1"/>
</dbReference>
<evidence type="ECO:0000256" key="6">
    <source>
        <dbReference type="ARBA" id="ARBA00022989"/>
    </source>
</evidence>